<feature type="domain" description="4Fe-4S ferredoxin-type" evidence="5">
    <location>
        <begin position="202"/>
        <end position="231"/>
    </location>
</feature>
<dbReference type="SUPFAM" id="SSF54862">
    <property type="entry name" value="4Fe-4S ferredoxins"/>
    <property type="match status" value="1"/>
</dbReference>
<keyword evidence="1" id="KW-0004">4Fe-4S</keyword>
<dbReference type="PANTHER" id="PTHR43687:SF1">
    <property type="entry name" value="FERREDOXIN III"/>
    <property type="match status" value="1"/>
</dbReference>
<reference evidence="6" key="1">
    <citation type="submission" date="2014-07" db="EMBL/GenBank/DDBJ databases">
        <title>Methanogenic archaea and the global carbon cycle.</title>
        <authorList>
            <person name="Henriksen J.R."/>
            <person name="Luke J."/>
            <person name="Reinhart S."/>
            <person name="Benedict M.N."/>
            <person name="Youngblut N.D."/>
            <person name="Metcalf M.E."/>
            <person name="Whitaker R.J."/>
            <person name="Metcalf W.W."/>
        </authorList>
    </citation>
    <scope>NUCLEOTIDE SEQUENCE [LARGE SCALE GENOMIC DNA]</scope>
    <source>
        <strain evidence="6">3</strain>
    </source>
</reference>
<dbReference type="RefSeq" id="WP_230627804.1">
    <property type="nucleotide sequence ID" value="NZ_CP009517.1"/>
</dbReference>
<dbReference type="AlphaFoldDB" id="A0A0E3SG75"/>
<gene>
    <name evidence="6" type="ORF">MSBR3_0856</name>
</gene>
<accession>A0A0E3SG75</accession>
<dbReference type="InterPro" id="IPR017900">
    <property type="entry name" value="4Fe4S_Fe_S_CS"/>
</dbReference>
<dbReference type="PATRIC" id="fig|1434107.4.peg.1133"/>
<evidence type="ECO:0000313" key="7">
    <source>
        <dbReference type="Proteomes" id="UP000033066"/>
    </source>
</evidence>
<dbReference type="Proteomes" id="UP000033066">
    <property type="component" value="Chromosome"/>
</dbReference>
<keyword evidence="3" id="KW-0408">Iron</keyword>
<evidence type="ECO:0000256" key="1">
    <source>
        <dbReference type="ARBA" id="ARBA00022485"/>
    </source>
</evidence>
<evidence type="ECO:0000259" key="5">
    <source>
        <dbReference type="PROSITE" id="PS51379"/>
    </source>
</evidence>
<organism evidence="6 7">
    <name type="scientific">Methanosarcina barkeri 3</name>
    <dbReference type="NCBI Taxonomy" id="1434107"/>
    <lineage>
        <taxon>Archaea</taxon>
        <taxon>Methanobacteriati</taxon>
        <taxon>Methanobacteriota</taxon>
        <taxon>Stenosarchaea group</taxon>
        <taxon>Methanomicrobia</taxon>
        <taxon>Methanosarcinales</taxon>
        <taxon>Methanosarcinaceae</taxon>
        <taxon>Methanosarcina</taxon>
    </lineage>
</organism>
<proteinExistence type="predicted"/>
<evidence type="ECO:0000256" key="3">
    <source>
        <dbReference type="ARBA" id="ARBA00023004"/>
    </source>
</evidence>
<dbReference type="InterPro" id="IPR050572">
    <property type="entry name" value="Fe-S_Ferredoxin"/>
</dbReference>
<keyword evidence="2" id="KW-0479">Metal-binding</keyword>
<protein>
    <submittedName>
        <fullName evidence="6">Ferredoxin</fullName>
    </submittedName>
</protein>
<dbReference type="Gene3D" id="3.30.70.20">
    <property type="match status" value="1"/>
</dbReference>
<dbReference type="InterPro" id="IPR029039">
    <property type="entry name" value="Flavoprotein-like_sf"/>
</dbReference>
<dbReference type="InterPro" id="IPR047964">
    <property type="entry name" value="EFR1-like"/>
</dbReference>
<sequence length="275" mass="30872">MEQYNKLNNIKDDTMSLKTVNFYYFSGTGNTFLVAKKMEATFSRNGVKVNLYRIEDSKPDDINLEHAIGLGFPIAEFSTYDFVWNFVKSLPEAKGTNVFMVATFGGISGGVVGSMSEILKNKGYTPIGAEEIVMPPNIFYVQDEKTCSVKIEKGIKKAEEYAMDLMSGKSRWDSASVFSDMAYYISTACLKLTEMSINQKLIHLKTDIEKCTKCGICIKLCPVGNICVKNEYPEHGFECRYCLRCTSFCPAKAISCPINYKGKTYRAVKARELVK</sequence>
<dbReference type="PROSITE" id="PS00198">
    <property type="entry name" value="4FE4S_FER_1"/>
    <property type="match status" value="2"/>
</dbReference>
<evidence type="ECO:0000256" key="4">
    <source>
        <dbReference type="ARBA" id="ARBA00023014"/>
    </source>
</evidence>
<dbReference type="Gene3D" id="3.40.50.360">
    <property type="match status" value="1"/>
</dbReference>
<dbReference type="SUPFAM" id="SSF52218">
    <property type="entry name" value="Flavoproteins"/>
    <property type="match status" value="1"/>
</dbReference>
<dbReference type="PROSITE" id="PS51379">
    <property type="entry name" value="4FE4S_FER_2"/>
    <property type="match status" value="1"/>
</dbReference>
<dbReference type="GeneID" id="24788351"/>
<dbReference type="HOGENOM" id="CLU_068049_1_0_2"/>
<evidence type="ECO:0000256" key="2">
    <source>
        <dbReference type="ARBA" id="ARBA00022723"/>
    </source>
</evidence>
<evidence type="ECO:0000313" key="6">
    <source>
        <dbReference type="EMBL" id="AKB81434.1"/>
    </source>
</evidence>
<name>A0A0E3SG75_METBA</name>
<dbReference type="GO" id="GO:0051539">
    <property type="term" value="F:4 iron, 4 sulfur cluster binding"/>
    <property type="evidence" value="ECO:0007669"/>
    <property type="project" value="UniProtKB-KW"/>
</dbReference>
<dbReference type="PANTHER" id="PTHR43687">
    <property type="entry name" value="ADENYLYLSULFATE REDUCTASE, BETA SUBUNIT"/>
    <property type="match status" value="1"/>
</dbReference>
<dbReference type="Pfam" id="PF00037">
    <property type="entry name" value="Fer4"/>
    <property type="match status" value="1"/>
</dbReference>
<dbReference type="InterPro" id="IPR017896">
    <property type="entry name" value="4Fe4S_Fe-S-bd"/>
</dbReference>
<dbReference type="KEGG" id="mbak:MSBR3_0856"/>
<dbReference type="GO" id="GO:0016491">
    <property type="term" value="F:oxidoreductase activity"/>
    <property type="evidence" value="ECO:0007669"/>
    <property type="project" value="UniProtKB-ARBA"/>
</dbReference>
<keyword evidence="4" id="KW-0411">Iron-sulfur</keyword>
<dbReference type="NCBIfam" id="NF038196">
    <property type="entry name" value="ferrodoxin_EFR1"/>
    <property type="match status" value="1"/>
</dbReference>
<dbReference type="GO" id="GO:0046872">
    <property type="term" value="F:metal ion binding"/>
    <property type="evidence" value="ECO:0007669"/>
    <property type="project" value="UniProtKB-KW"/>
</dbReference>
<dbReference type="EMBL" id="CP009517">
    <property type="protein sequence ID" value="AKB81434.1"/>
    <property type="molecule type" value="Genomic_DNA"/>
</dbReference>
<keyword evidence="7" id="KW-1185">Reference proteome</keyword>